<sequence length="56" mass="6106">MALTDIFITITDLVEYRHPQIGNGNRTHNPEGGHRLGSIQNTQVHHIPVTGCAGCN</sequence>
<keyword evidence="2" id="KW-1185">Reference proteome</keyword>
<evidence type="ECO:0000313" key="2">
    <source>
        <dbReference type="Proteomes" id="UP001628156"/>
    </source>
</evidence>
<accession>A0ABQ0DP42</accession>
<dbReference type="Proteomes" id="UP001628156">
    <property type="component" value="Unassembled WGS sequence"/>
</dbReference>
<comment type="caution">
    <text evidence="1">The sequence shown here is derived from an EMBL/GenBank/DDBJ whole genome shotgun (WGS) entry which is preliminary data.</text>
</comment>
<evidence type="ECO:0000313" key="1">
    <source>
        <dbReference type="EMBL" id="GAB1224634.1"/>
    </source>
</evidence>
<reference evidence="1 2" key="1">
    <citation type="journal article" date="2019" name="PLoS Negl. Trop. Dis.">
        <title>Whole genome sequencing of Entamoeba nuttalli reveals mammalian host-related molecular signatures and a novel octapeptide-repeat surface protein.</title>
        <authorList>
            <person name="Tanaka M."/>
            <person name="Makiuchi T."/>
            <person name="Komiyama T."/>
            <person name="Shiina T."/>
            <person name="Osaki K."/>
            <person name="Tachibana H."/>
        </authorList>
    </citation>
    <scope>NUCLEOTIDE SEQUENCE [LARGE SCALE GENOMIC DNA]</scope>
    <source>
        <strain evidence="1 2">P19-061405</strain>
    </source>
</reference>
<name>A0ABQ0DP42_9EUKA</name>
<dbReference type="EMBL" id="BAAFRS010000211">
    <property type="protein sequence ID" value="GAB1224634.1"/>
    <property type="molecule type" value="Genomic_DNA"/>
</dbReference>
<proteinExistence type="predicted"/>
<gene>
    <name evidence="1" type="ORF">ENUP19_0211G0033</name>
</gene>
<organism evidence="1 2">
    <name type="scientific">Entamoeba nuttalli</name>
    <dbReference type="NCBI Taxonomy" id="412467"/>
    <lineage>
        <taxon>Eukaryota</taxon>
        <taxon>Amoebozoa</taxon>
        <taxon>Evosea</taxon>
        <taxon>Archamoebae</taxon>
        <taxon>Mastigamoebida</taxon>
        <taxon>Entamoebidae</taxon>
        <taxon>Entamoeba</taxon>
    </lineage>
</organism>
<protein>
    <submittedName>
        <fullName evidence="1">Uncharacterized protein</fullName>
    </submittedName>
</protein>